<gene>
    <name evidence="2" type="ORF">HY30_08440</name>
</gene>
<evidence type="ECO:0000313" key="2">
    <source>
        <dbReference type="EMBL" id="KCZ55182.1"/>
    </source>
</evidence>
<reference evidence="2 3" key="1">
    <citation type="journal article" date="2014" name="Antonie Van Leeuwenhoek">
        <title>Hyphomonas beringensis sp. nov. and Hyphomonas chukchiensis sp. nov., isolated from surface seawater of the Bering Sea and Chukchi Sea.</title>
        <authorList>
            <person name="Li C."/>
            <person name="Lai Q."/>
            <person name="Li G."/>
            <person name="Dong C."/>
            <person name="Wang J."/>
            <person name="Liao Y."/>
            <person name="Shao Z."/>
        </authorList>
    </citation>
    <scope>NUCLEOTIDE SEQUENCE [LARGE SCALE GENOMIC DNA]</scope>
    <source>
        <strain evidence="2 3">BH-BN04-4</strain>
    </source>
</reference>
<protein>
    <recommendedName>
        <fullName evidence="1">DSBA-like thioredoxin domain-containing protein</fullName>
    </recommendedName>
</protein>
<accession>A0A062UA80</accession>
<dbReference type="SUPFAM" id="SSF52833">
    <property type="entry name" value="Thioredoxin-like"/>
    <property type="match status" value="1"/>
</dbReference>
<dbReference type="InterPro" id="IPR036249">
    <property type="entry name" value="Thioredoxin-like_sf"/>
</dbReference>
<dbReference type="GO" id="GO:0016491">
    <property type="term" value="F:oxidoreductase activity"/>
    <property type="evidence" value="ECO:0007669"/>
    <property type="project" value="InterPro"/>
</dbReference>
<dbReference type="Gene3D" id="3.40.30.10">
    <property type="entry name" value="Glutaredoxin"/>
    <property type="match status" value="1"/>
</dbReference>
<dbReference type="PATRIC" id="fig|1280947.3.peg.3127"/>
<keyword evidence="3" id="KW-1185">Reference proteome</keyword>
<dbReference type="Pfam" id="PF01323">
    <property type="entry name" value="DSBA"/>
    <property type="match status" value="1"/>
</dbReference>
<name>A0A062UA80_9PROT</name>
<dbReference type="eggNOG" id="COG2761">
    <property type="taxonomic scope" value="Bacteria"/>
</dbReference>
<feature type="domain" description="DSBA-like thioredoxin" evidence="1">
    <location>
        <begin position="11"/>
        <end position="211"/>
    </location>
</feature>
<dbReference type="STRING" id="1280947.HY30_08440"/>
<sequence length="235" mass="26209">MEVVTIMPVSVTYFSDVLCIWAYASQIRLEEIARNFGADVQVDYRFCSVFGNSADKISRRWADKGAYAGFNRHLREVGKTFSHIDVHPEIWLTTKPASSDSAHLFIKAVQIVELKSEGGGNSGVGGPLSAQLIWQLRRAFFHECRDVSQRKVQHAIAEQIGIPIAPVEAEINNGAAFASLAADNLQRDQLKIEGSPTFVLNQGRQKLYGNLGYRVIEVNIRELLREPGVSEMSWC</sequence>
<proteinExistence type="predicted"/>
<evidence type="ECO:0000259" key="1">
    <source>
        <dbReference type="Pfam" id="PF01323"/>
    </source>
</evidence>
<comment type="caution">
    <text evidence="2">The sequence shown here is derived from an EMBL/GenBank/DDBJ whole genome shotgun (WGS) entry which is preliminary data.</text>
</comment>
<dbReference type="AlphaFoldDB" id="A0A062UA80"/>
<dbReference type="InterPro" id="IPR001853">
    <property type="entry name" value="DSBA-like_thioredoxin_dom"/>
</dbReference>
<dbReference type="RefSeq" id="WP_051615574.1">
    <property type="nucleotide sequence ID" value="NZ_AWFG01000063.1"/>
</dbReference>
<dbReference type="EMBL" id="AWFG01000063">
    <property type="protein sequence ID" value="KCZ55182.1"/>
    <property type="molecule type" value="Genomic_DNA"/>
</dbReference>
<evidence type="ECO:0000313" key="3">
    <source>
        <dbReference type="Proteomes" id="UP000027190"/>
    </source>
</evidence>
<dbReference type="Proteomes" id="UP000027190">
    <property type="component" value="Unassembled WGS sequence"/>
</dbReference>
<organism evidence="2 3">
    <name type="scientific">Hyphomonas chukchiensis</name>
    <dbReference type="NCBI Taxonomy" id="1280947"/>
    <lineage>
        <taxon>Bacteria</taxon>
        <taxon>Pseudomonadati</taxon>
        <taxon>Pseudomonadota</taxon>
        <taxon>Alphaproteobacteria</taxon>
        <taxon>Hyphomonadales</taxon>
        <taxon>Hyphomonadaceae</taxon>
        <taxon>Hyphomonas</taxon>
    </lineage>
</organism>